<accession>A0A927BE95</accession>
<gene>
    <name evidence="2" type="ORF">IC235_15125</name>
</gene>
<comment type="caution">
    <text evidence="2">The sequence shown here is derived from an EMBL/GenBank/DDBJ whole genome shotgun (WGS) entry which is preliminary data.</text>
</comment>
<evidence type="ECO:0008006" key="4">
    <source>
        <dbReference type="Google" id="ProtNLM"/>
    </source>
</evidence>
<proteinExistence type="predicted"/>
<name>A0A927BE95_9BACT</name>
<dbReference type="AlphaFoldDB" id="A0A927BE95"/>
<keyword evidence="1" id="KW-0732">Signal</keyword>
<organism evidence="2 3">
    <name type="scientific">Hymenobacter montanus</name>
    <dbReference type="NCBI Taxonomy" id="2771359"/>
    <lineage>
        <taxon>Bacteria</taxon>
        <taxon>Pseudomonadati</taxon>
        <taxon>Bacteroidota</taxon>
        <taxon>Cytophagia</taxon>
        <taxon>Cytophagales</taxon>
        <taxon>Hymenobacteraceae</taxon>
        <taxon>Hymenobacter</taxon>
    </lineage>
</organism>
<evidence type="ECO:0000313" key="3">
    <source>
        <dbReference type="Proteomes" id="UP000612233"/>
    </source>
</evidence>
<dbReference type="EMBL" id="JACXAD010000017">
    <property type="protein sequence ID" value="MBD2769222.1"/>
    <property type="molecule type" value="Genomic_DNA"/>
</dbReference>
<feature type="chain" id="PRO_5036898086" description="Peptidase S74 domain-containing protein" evidence="1">
    <location>
        <begin position="20"/>
        <end position="502"/>
    </location>
</feature>
<evidence type="ECO:0000313" key="2">
    <source>
        <dbReference type="EMBL" id="MBD2769222.1"/>
    </source>
</evidence>
<dbReference type="Proteomes" id="UP000612233">
    <property type="component" value="Unassembled WGS sequence"/>
</dbReference>
<protein>
    <recommendedName>
        <fullName evidence="4">Peptidase S74 domain-containing protein</fullName>
    </recommendedName>
</protein>
<feature type="signal peptide" evidence="1">
    <location>
        <begin position="1"/>
        <end position="19"/>
    </location>
</feature>
<sequence>MKKHLLFPILFFLARESNAQVVPGLSQWTTTGTNIYYNTGNVGIGTSRPMFRLHVDGGSIGGTYALTPAYTDWSAYGVGDGGAAIYNDNGVHKELIIAGNRSAGGLREVGIWDNLTVHSNSIVAGSMGIGISTNTPTGRLQVNGRLVIDNVGSGGPMGSGSLLSFSSSGGADVTAIQENNGLNLNGSATAPVKISNASLLVGYVSGGSNYGQGNLLAAGNVGIGTPNPHAQLQLGNTTGNRKLVLLEDADNDHQFYGLGVLKARPTSTFRFQIPSSTNAYRFFRGNDAASSTELFTILGNGNVGVGTDAPAYPLQVAGKIGANGLFIDSATPAINTPETAQYLHIYNRLNANGLKAGGILVSDDYSYADPGKNDLIIKGKVAIGTPLASNPNNYTLAVNGQIGAKDVRVESTSATWPDYVFEPTYELPSLKEVDGYLKANKHLKELPSAREVTENGHSLGQMDALLLKKIEELTLYMINQDHKLEAQQQEIETLKKRLQDRK</sequence>
<reference evidence="2" key="1">
    <citation type="submission" date="2020-09" db="EMBL/GenBank/DDBJ databases">
        <authorList>
            <person name="Kim M.K."/>
        </authorList>
    </citation>
    <scope>NUCLEOTIDE SEQUENCE</scope>
    <source>
        <strain evidence="2">BT664</strain>
    </source>
</reference>
<evidence type="ECO:0000256" key="1">
    <source>
        <dbReference type="SAM" id="SignalP"/>
    </source>
</evidence>
<dbReference type="RefSeq" id="WP_191006030.1">
    <property type="nucleotide sequence ID" value="NZ_JACXAD010000017.1"/>
</dbReference>
<keyword evidence="3" id="KW-1185">Reference proteome</keyword>